<feature type="transmembrane region" description="Helical" evidence="13">
    <location>
        <begin position="429"/>
        <end position="453"/>
    </location>
</feature>
<keyword evidence="3" id="KW-0813">Transport</keyword>
<dbReference type="GO" id="GO:0015276">
    <property type="term" value="F:ligand-gated monoatomic ion channel activity"/>
    <property type="evidence" value="ECO:0007669"/>
    <property type="project" value="InterPro"/>
</dbReference>
<evidence type="ECO:0000256" key="6">
    <source>
        <dbReference type="ARBA" id="ARBA00022989"/>
    </source>
</evidence>
<evidence type="ECO:0000256" key="4">
    <source>
        <dbReference type="ARBA" id="ARBA00022475"/>
    </source>
</evidence>
<comment type="caution">
    <text evidence="15">The sequence shown here is derived from an EMBL/GenBank/DDBJ whole genome shotgun (WGS) entry which is preliminary data.</text>
</comment>
<keyword evidence="7" id="KW-0406">Ion transport</keyword>
<evidence type="ECO:0000256" key="12">
    <source>
        <dbReference type="ARBA" id="ARBA00023303"/>
    </source>
</evidence>
<feature type="domain" description="Ionotropic glutamate receptor C-terminal" evidence="14">
    <location>
        <begin position="120"/>
        <end position="401"/>
    </location>
</feature>
<keyword evidence="16" id="KW-1185">Reference proteome</keyword>
<dbReference type="InterPro" id="IPR019594">
    <property type="entry name" value="Glu/Gly-bd"/>
</dbReference>
<sequence length="459" mass="50960">MKKEQEKEEKAVGEGVLNPGGLWVLVATGEVPPNAPQMLASVLTTHTNLLLLTPLNNTLHTHAHAHDVPVWCEVVIWRLQYTTGAEGRVRWVRAGCGGGEGEVVLESDPFRTPSTLGGVTISVAMVKNLPGLRAVKTGDGRTRLVGFLAEVLTILQDSYHFSYTVHQDSNIGTVFKNGSWVGLVGSVTRKEVDLGLSSLSINHRRYQVVDYTEHLHESGIFLMYPAKHIINPVFVVFLVFTPMVSCGNLTAFLSIPRLQEYPRSVDEMLEQNYAPILVRGFSHSNDFKYSPVATFRALYRLAEERGSIYPFGRIDYDTTMKRFSQGRVASIITVIGVTYKQNIGAGPGEPCAFFVEPRPLNSNNIYFILQKHSYFTSLFNNKLRWLRDTGMLKKMAERYTNIHCVTETTTRAGGAASSSSSRQLSLTHLMGAFLLWLAGLLTASLFLMVEVVASRCRGK</sequence>
<evidence type="ECO:0000256" key="10">
    <source>
        <dbReference type="ARBA" id="ARBA00023180"/>
    </source>
</evidence>
<feature type="transmembrane region" description="Helical" evidence="13">
    <location>
        <begin position="233"/>
        <end position="255"/>
    </location>
</feature>
<dbReference type="SUPFAM" id="SSF53850">
    <property type="entry name" value="Periplasmic binding protein-like II"/>
    <property type="match status" value="1"/>
</dbReference>
<evidence type="ECO:0000313" key="15">
    <source>
        <dbReference type="EMBL" id="KAK3877504.1"/>
    </source>
</evidence>
<evidence type="ECO:0000313" key="16">
    <source>
        <dbReference type="Proteomes" id="UP001286313"/>
    </source>
</evidence>
<evidence type="ECO:0000256" key="11">
    <source>
        <dbReference type="ARBA" id="ARBA00023286"/>
    </source>
</evidence>
<dbReference type="InterPro" id="IPR001320">
    <property type="entry name" value="Iontro_rcpt_C"/>
</dbReference>
<dbReference type="Pfam" id="PF10613">
    <property type="entry name" value="Lig_chan-Glu_bd"/>
    <property type="match status" value="1"/>
</dbReference>
<keyword evidence="8 13" id="KW-0472">Membrane</keyword>
<dbReference type="Gene3D" id="3.40.190.10">
    <property type="entry name" value="Periplasmic binding protein-like II"/>
    <property type="match status" value="2"/>
</dbReference>
<evidence type="ECO:0000256" key="2">
    <source>
        <dbReference type="ARBA" id="ARBA00008685"/>
    </source>
</evidence>
<dbReference type="SMART" id="SM00079">
    <property type="entry name" value="PBPe"/>
    <property type="match status" value="1"/>
</dbReference>
<dbReference type="InterPro" id="IPR052192">
    <property type="entry name" value="Insect_Ionotropic_Sensory_Rcpt"/>
</dbReference>
<evidence type="ECO:0000256" key="8">
    <source>
        <dbReference type="ARBA" id="ARBA00023136"/>
    </source>
</evidence>
<keyword evidence="6 13" id="KW-1133">Transmembrane helix</keyword>
<evidence type="ECO:0000256" key="5">
    <source>
        <dbReference type="ARBA" id="ARBA00022692"/>
    </source>
</evidence>
<gene>
    <name evidence="15" type="ORF">Pcinc_017781</name>
</gene>
<evidence type="ECO:0000256" key="13">
    <source>
        <dbReference type="SAM" id="Phobius"/>
    </source>
</evidence>
<dbReference type="Proteomes" id="UP001286313">
    <property type="component" value="Unassembled WGS sequence"/>
</dbReference>
<dbReference type="GO" id="GO:0005886">
    <property type="term" value="C:plasma membrane"/>
    <property type="evidence" value="ECO:0007669"/>
    <property type="project" value="UniProtKB-SubCell"/>
</dbReference>
<keyword evidence="12" id="KW-0407">Ion channel</keyword>
<name>A0AAE1FPE8_PETCI</name>
<organism evidence="15 16">
    <name type="scientific">Petrolisthes cinctipes</name>
    <name type="common">Flat porcelain crab</name>
    <dbReference type="NCBI Taxonomy" id="88211"/>
    <lineage>
        <taxon>Eukaryota</taxon>
        <taxon>Metazoa</taxon>
        <taxon>Ecdysozoa</taxon>
        <taxon>Arthropoda</taxon>
        <taxon>Crustacea</taxon>
        <taxon>Multicrustacea</taxon>
        <taxon>Malacostraca</taxon>
        <taxon>Eumalacostraca</taxon>
        <taxon>Eucarida</taxon>
        <taxon>Decapoda</taxon>
        <taxon>Pleocyemata</taxon>
        <taxon>Anomura</taxon>
        <taxon>Galatheoidea</taxon>
        <taxon>Porcellanidae</taxon>
        <taxon>Petrolisthes</taxon>
    </lineage>
</organism>
<comment type="subcellular location">
    <subcellularLocation>
        <location evidence="1">Cell membrane</location>
        <topology evidence="1">Multi-pass membrane protein</topology>
    </subcellularLocation>
</comment>
<dbReference type="EMBL" id="JAWQEG010001668">
    <property type="protein sequence ID" value="KAK3877504.1"/>
    <property type="molecule type" value="Genomic_DNA"/>
</dbReference>
<dbReference type="PANTHER" id="PTHR42643">
    <property type="entry name" value="IONOTROPIC RECEPTOR 20A-RELATED"/>
    <property type="match status" value="1"/>
</dbReference>
<dbReference type="GO" id="GO:0050906">
    <property type="term" value="P:detection of stimulus involved in sensory perception"/>
    <property type="evidence" value="ECO:0007669"/>
    <property type="project" value="UniProtKB-ARBA"/>
</dbReference>
<evidence type="ECO:0000256" key="7">
    <source>
        <dbReference type="ARBA" id="ARBA00023065"/>
    </source>
</evidence>
<evidence type="ECO:0000256" key="1">
    <source>
        <dbReference type="ARBA" id="ARBA00004651"/>
    </source>
</evidence>
<keyword evidence="5 13" id="KW-0812">Transmembrane</keyword>
<evidence type="ECO:0000256" key="3">
    <source>
        <dbReference type="ARBA" id="ARBA00022448"/>
    </source>
</evidence>
<proteinExistence type="inferred from homology"/>
<dbReference type="PANTHER" id="PTHR42643:SF24">
    <property type="entry name" value="IONOTROPIC RECEPTOR 60A"/>
    <property type="match status" value="1"/>
</dbReference>
<comment type="similarity">
    <text evidence="2">Belongs to the glutamate-gated ion channel (TC 1.A.10.1) family.</text>
</comment>
<reference evidence="15" key="1">
    <citation type="submission" date="2023-10" db="EMBL/GenBank/DDBJ databases">
        <title>Genome assemblies of two species of porcelain crab, Petrolisthes cinctipes and Petrolisthes manimaculis (Anomura: Porcellanidae).</title>
        <authorList>
            <person name="Angst P."/>
        </authorList>
    </citation>
    <scope>NUCLEOTIDE SEQUENCE</scope>
    <source>
        <strain evidence="15">PB745_01</strain>
        <tissue evidence="15">Gill</tissue>
    </source>
</reference>
<dbReference type="AlphaFoldDB" id="A0AAE1FPE8"/>
<keyword evidence="9" id="KW-0675">Receptor</keyword>
<keyword evidence="10" id="KW-0325">Glycoprotein</keyword>
<keyword evidence="4" id="KW-1003">Cell membrane</keyword>
<keyword evidence="11" id="KW-1071">Ligand-gated ion channel</keyword>
<accession>A0AAE1FPE8</accession>
<evidence type="ECO:0000256" key="9">
    <source>
        <dbReference type="ARBA" id="ARBA00023170"/>
    </source>
</evidence>
<evidence type="ECO:0000259" key="14">
    <source>
        <dbReference type="SMART" id="SM00079"/>
    </source>
</evidence>
<protein>
    <recommendedName>
        <fullName evidence="14">Ionotropic glutamate receptor C-terminal domain-containing protein</fullName>
    </recommendedName>
</protein>